<dbReference type="InterPro" id="IPR036397">
    <property type="entry name" value="RNaseH_sf"/>
</dbReference>
<comment type="caution">
    <text evidence="2">The sequence shown here is derived from an EMBL/GenBank/DDBJ whole genome shotgun (WGS) entry which is preliminary data.</text>
</comment>
<dbReference type="PROSITE" id="PS50994">
    <property type="entry name" value="INTEGRASE"/>
    <property type="match status" value="1"/>
</dbReference>
<organism evidence="2 3">
    <name type="scientific">Stichopus japonicus</name>
    <name type="common">Sea cucumber</name>
    <dbReference type="NCBI Taxonomy" id="307972"/>
    <lineage>
        <taxon>Eukaryota</taxon>
        <taxon>Metazoa</taxon>
        <taxon>Echinodermata</taxon>
        <taxon>Eleutherozoa</taxon>
        <taxon>Echinozoa</taxon>
        <taxon>Holothuroidea</taxon>
        <taxon>Aspidochirotacea</taxon>
        <taxon>Aspidochirotida</taxon>
        <taxon>Stichopodidae</taxon>
        <taxon>Apostichopus</taxon>
    </lineage>
</organism>
<dbReference type="GO" id="GO:0003676">
    <property type="term" value="F:nucleic acid binding"/>
    <property type="evidence" value="ECO:0007669"/>
    <property type="project" value="InterPro"/>
</dbReference>
<protein>
    <recommendedName>
        <fullName evidence="1">Integrase catalytic domain-containing protein</fullName>
    </recommendedName>
</protein>
<dbReference type="InterPro" id="IPR012337">
    <property type="entry name" value="RNaseH-like_sf"/>
</dbReference>
<dbReference type="SUPFAM" id="SSF53098">
    <property type="entry name" value="Ribonuclease H-like"/>
    <property type="match status" value="1"/>
</dbReference>
<accession>A0A2G8LMJ0</accession>
<gene>
    <name evidence="2" type="ORF">BSL78_01598</name>
</gene>
<dbReference type="PANTHER" id="PTHR42648">
    <property type="entry name" value="TRANSPOSASE, PUTATIVE-RELATED"/>
    <property type="match status" value="1"/>
</dbReference>
<dbReference type="GO" id="GO:0015074">
    <property type="term" value="P:DNA integration"/>
    <property type="evidence" value="ECO:0007669"/>
    <property type="project" value="InterPro"/>
</dbReference>
<sequence length="339" mass="38690">MVFNINIEDGLYYLQVGEETEQMNLSIDHWHKVMGHCNHKDIIRLKDVVIGMKIEKQSQGEDVSCNVCVEGKFVNTRNRESDKRANSPLELVHTDLCGPINPIAKDGFKYAMSFTDDYSGLVFVYFLRSKSDSVTAFNQFLADCSPIGRVRRLRCDNGGEFTSKEFTSLLREKGIKQEFSSPESPHQNGTAERYWRTLFEMARCLLLEADLPKHLWTYAVKTAAYIRNRCFNSRVQKTPYEAFTGIRPNVGNMHIFGSLCYAYTHDTKKLDPKATQGVFVGYDTKSPAYLVFYPDADKVQRVRLIKIVSKPTSNQETQTPQDLVNEDEVPIGNGLRPQI</sequence>
<name>A0A2G8LMJ0_STIJA</name>
<keyword evidence="3" id="KW-1185">Reference proteome</keyword>
<dbReference type="Pfam" id="PF25597">
    <property type="entry name" value="SH3_retrovirus"/>
    <property type="match status" value="1"/>
</dbReference>
<evidence type="ECO:0000313" key="3">
    <source>
        <dbReference type="Proteomes" id="UP000230750"/>
    </source>
</evidence>
<dbReference type="PANTHER" id="PTHR42648:SF19">
    <property type="entry name" value="RNA-DIRECTED DNA POLYMERASE"/>
    <property type="match status" value="1"/>
</dbReference>
<dbReference type="Pfam" id="PF00665">
    <property type="entry name" value="rve"/>
    <property type="match status" value="1"/>
</dbReference>
<evidence type="ECO:0000313" key="2">
    <source>
        <dbReference type="EMBL" id="PIK61473.1"/>
    </source>
</evidence>
<dbReference type="OrthoDB" id="413361at2759"/>
<feature type="domain" description="Integrase catalytic" evidence="1">
    <location>
        <begin position="84"/>
        <end position="247"/>
    </location>
</feature>
<dbReference type="InterPro" id="IPR057670">
    <property type="entry name" value="SH3_retrovirus"/>
</dbReference>
<dbReference type="InterPro" id="IPR001584">
    <property type="entry name" value="Integrase_cat-core"/>
</dbReference>
<dbReference type="Proteomes" id="UP000230750">
    <property type="component" value="Unassembled WGS sequence"/>
</dbReference>
<dbReference type="STRING" id="307972.A0A2G8LMJ0"/>
<reference evidence="2 3" key="1">
    <citation type="journal article" date="2017" name="PLoS Biol.">
        <title>The sea cucumber genome provides insights into morphological evolution and visceral regeneration.</title>
        <authorList>
            <person name="Zhang X."/>
            <person name="Sun L."/>
            <person name="Yuan J."/>
            <person name="Sun Y."/>
            <person name="Gao Y."/>
            <person name="Zhang L."/>
            <person name="Li S."/>
            <person name="Dai H."/>
            <person name="Hamel J.F."/>
            <person name="Liu C."/>
            <person name="Yu Y."/>
            <person name="Liu S."/>
            <person name="Lin W."/>
            <person name="Guo K."/>
            <person name="Jin S."/>
            <person name="Xu P."/>
            <person name="Storey K.B."/>
            <person name="Huan P."/>
            <person name="Zhang T."/>
            <person name="Zhou Y."/>
            <person name="Zhang J."/>
            <person name="Lin C."/>
            <person name="Li X."/>
            <person name="Xing L."/>
            <person name="Huo D."/>
            <person name="Sun M."/>
            <person name="Wang L."/>
            <person name="Mercier A."/>
            <person name="Li F."/>
            <person name="Yang H."/>
            <person name="Xiang J."/>
        </authorList>
    </citation>
    <scope>NUCLEOTIDE SEQUENCE [LARGE SCALE GENOMIC DNA]</scope>
    <source>
        <strain evidence="2">Shaxun</strain>
        <tissue evidence="2">Muscle</tissue>
    </source>
</reference>
<dbReference type="EMBL" id="MRZV01000031">
    <property type="protein sequence ID" value="PIK61473.1"/>
    <property type="molecule type" value="Genomic_DNA"/>
</dbReference>
<dbReference type="AlphaFoldDB" id="A0A2G8LMJ0"/>
<dbReference type="Gene3D" id="3.30.420.10">
    <property type="entry name" value="Ribonuclease H-like superfamily/Ribonuclease H"/>
    <property type="match status" value="1"/>
</dbReference>
<evidence type="ECO:0000259" key="1">
    <source>
        <dbReference type="PROSITE" id="PS50994"/>
    </source>
</evidence>
<proteinExistence type="predicted"/>
<dbReference type="InterPro" id="IPR039537">
    <property type="entry name" value="Retrotran_Ty1/copia-like"/>
</dbReference>